<gene>
    <name evidence="1" type="ORF">U27_00983</name>
</gene>
<dbReference type="STRING" id="1499967.U27_00983"/>
<keyword evidence="2" id="KW-1185">Reference proteome</keyword>
<dbReference type="HOGENOM" id="CLU_1381738_0_0_0"/>
<proteinExistence type="predicted"/>
<evidence type="ECO:0008006" key="3">
    <source>
        <dbReference type="Google" id="ProtNLM"/>
    </source>
</evidence>
<dbReference type="Proteomes" id="UP000030661">
    <property type="component" value="Unassembled WGS sequence"/>
</dbReference>
<accession>A0A081C930</accession>
<name>A0A081C930_VECG1</name>
<dbReference type="AlphaFoldDB" id="A0A081C930"/>
<organism evidence="1">
    <name type="scientific">Vecturithrix granuli</name>
    <dbReference type="NCBI Taxonomy" id="1499967"/>
    <lineage>
        <taxon>Bacteria</taxon>
        <taxon>Candidatus Moduliflexota</taxon>
        <taxon>Candidatus Vecturitrichia</taxon>
        <taxon>Candidatus Vecturitrichales</taxon>
        <taxon>Candidatus Vecturitrichaceae</taxon>
        <taxon>Candidatus Vecturithrix</taxon>
    </lineage>
</organism>
<evidence type="ECO:0000313" key="1">
    <source>
        <dbReference type="EMBL" id="GAK61085.1"/>
    </source>
</evidence>
<evidence type="ECO:0000313" key="2">
    <source>
        <dbReference type="Proteomes" id="UP000030661"/>
    </source>
</evidence>
<reference evidence="1" key="1">
    <citation type="journal article" date="2015" name="PeerJ">
        <title>First genomic representation of candidate bacterial phylum KSB3 points to enhanced environmental sensing as a trigger of wastewater bulking.</title>
        <authorList>
            <person name="Sekiguchi Y."/>
            <person name="Ohashi A."/>
            <person name="Parks D.H."/>
            <person name="Yamauchi T."/>
            <person name="Tyson G.W."/>
            <person name="Hugenholtz P."/>
        </authorList>
    </citation>
    <scope>NUCLEOTIDE SEQUENCE [LARGE SCALE GENOMIC DNA]</scope>
</reference>
<protein>
    <recommendedName>
        <fullName evidence="3">STAS/SEC14 domain-containing protein</fullName>
    </recommendedName>
</protein>
<dbReference type="EMBL" id="DF820476">
    <property type="protein sequence ID" value="GAK61085.1"/>
    <property type="molecule type" value="Genomic_DNA"/>
</dbReference>
<sequence>MKKLAIFRIIFHDVIHQNGEHITAKEFFMCCGKHTTVDENSLFRRDQMYRLMREKEFRATFSGEEKMDDLINNFVEVRVEKQLNALSVRFLRFTPYQDFVKILEYEYKLIRHYQLKKCVIDLRLIPVYAPGAPEYVKDVWFPTVRTLGVRHIAFVVPEAFWAQVSMERAHENTESIDSMAVEHFKDTETAIGWLKTR</sequence>